<keyword evidence="3" id="KW-0862">Zinc</keyword>
<dbReference type="Pfam" id="PF05485">
    <property type="entry name" value="THAP"/>
    <property type="match status" value="1"/>
</dbReference>
<dbReference type="InterPro" id="IPR052224">
    <property type="entry name" value="THAP_domain_protein"/>
</dbReference>
<dbReference type="PROSITE" id="PS50950">
    <property type="entry name" value="ZF_THAP"/>
    <property type="match status" value="1"/>
</dbReference>
<feature type="domain" description="THAP-type" evidence="7">
    <location>
        <begin position="1"/>
        <end position="91"/>
    </location>
</feature>
<dbReference type="EMBL" id="KK114762">
    <property type="protein sequence ID" value="KFM63244.1"/>
    <property type="molecule type" value="Genomic_DNA"/>
</dbReference>
<dbReference type="InterPro" id="IPR006612">
    <property type="entry name" value="THAP_Znf"/>
</dbReference>
<dbReference type="SMART" id="SM00980">
    <property type="entry name" value="THAP"/>
    <property type="match status" value="1"/>
</dbReference>
<sequence>MPSSECAVATCNNYYAKTKGKGICYHRFPKNKKIVDHWIAACKREDEFKIENATICSIHFKEEDYQRDLRNELLGIPLRKFLKEDAIPSVNLPNIQKRKLSERHERQGKRQRKT</sequence>
<dbReference type="AlphaFoldDB" id="A0A087TDQ5"/>
<organism evidence="8 9">
    <name type="scientific">Stegodyphus mimosarum</name>
    <name type="common">African social velvet spider</name>
    <dbReference type="NCBI Taxonomy" id="407821"/>
    <lineage>
        <taxon>Eukaryota</taxon>
        <taxon>Metazoa</taxon>
        <taxon>Ecdysozoa</taxon>
        <taxon>Arthropoda</taxon>
        <taxon>Chelicerata</taxon>
        <taxon>Arachnida</taxon>
        <taxon>Araneae</taxon>
        <taxon>Araneomorphae</taxon>
        <taxon>Entelegynae</taxon>
        <taxon>Eresoidea</taxon>
        <taxon>Eresidae</taxon>
        <taxon>Stegodyphus</taxon>
    </lineage>
</organism>
<name>A0A087TDQ5_STEMI</name>
<evidence type="ECO:0000256" key="3">
    <source>
        <dbReference type="ARBA" id="ARBA00022833"/>
    </source>
</evidence>
<dbReference type="STRING" id="407821.A0A087TDQ5"/>
<evidence type="ECO:0000256" key="5">
    <source>
        <dbReference type="PROSITE-ProRule" id="PRU00309"/>
    </source>
</evidence>
<accession>A0A087TDQ5</accession>
<dbReference type="OrthoDB" id="6433853at2759"/>
<dbReference type="SMART" id="SM00692">
    <property type="entry name" value="DM3"/>
    <property type="match status" value="1"/>
</dbReference>
<keyword evidence="4 5" id="KW-0238">DNA-binding</keyword>
<dbReference type="GO" id="GO:0003677">
    <property type="term" value="F:DNA binding"/>
    <property type="evidence" value="ECO:0007669"/>
    <property type="project" value="UniProtKB-UniRule"/>
</dbReference>
<dbReference type="PANTHER" id="PTHR46927">
    <property type="entry name" value="AGAP005574-PA"/>
    <property type="match status" value="1"/>
</dbReference>
<feature type="non-terminal residue" evidence="8">
    <location>
        <position position="114"/>
    </location>
</feature>
<protein>
    <submittedName>
        <fullName evidence="8">THAP domain-containing protein 4</fullName>
    </submittedName>
</protein>
<keyword evidence="9" id="KW-1185">Reference proteome</keyword>
<evidence type="ECO:0000313" key="9">
    <source>
        <dbReference type="Proteomes" id="UP000054359"/>
    </source>
</evidence>
<dbReference type="Proteomes" id="UP000054359">
    <property type="component" value="Unassembled WGS sequence"/>
</dbReference>
<gene>
    <name evidence="8" type="ORF">X975_25087</name>
</gene>
<dbReference type="Gene3D" id="6.20.210.20">
    <property type="entry name" value="THAP domain"/>
    <property type="match status" value="1"/>
</dbReference>
<keyword evidence="1" id="KW-0479">Metal-binding</keyword>
<evidence type="ECO:0000313" key="8">
    <source>
        <dbReference type="EMBL" id="KFM63244.1"/>
    </source>
</evidence>
<evidence type="ECO:0000256" key="2">
    <source>
        <dbReference type="ARBA" id="ARBA00022771"/>
    </source>
</evidence>
<proteinExistence type="predicted"/>
<reference evidence="8 9" key="1">
    <citation type="submission" date="2013-11" db="EMBL/GenBank/DDBJ databases">
        <title>Genome sequencing of Stegodyphus mimosarum.</title>
        <authorList>
            <person name="Bechsgaard J."/>
        </authorList>
    </citation>
    <scope>NUCLEOTIDE SEQUENCE [LARGE SCALE GENOMIC DNA]</scope>
</reference>
<dbReference type="PANTHER" id="PTHR46927:SF3">
    <property type="entry name" value="THAP-TYPE DOMAIN-CONTAINING PROTEIN"/>
    <property type="match status" value="1"/>
</dbReference>
<evidence type="ECO:0000259" key="7">
    <source>
        <dbReference type="PROSITE" id="PS50950"/>
    </source>
</evidence>
<dbReference type="OMA" id="HWIAACK"/>
<dbReference type="InterPro" id="IPR038441">
    <property type="entry name" value="THAP_Znf_sf"/>
</dbReference>
<feature type="region of interest" description="Disordered" evidence="6">
    <location>
        <begin position="93"/>
        <end position="114"/>
    </location>
</feature>
<feature type="compositionally biased region" description="Basic residues" evidence="6">
    <location>
        <begin position="96"/>
        <end position="114"/>
    </location>
</feature>
<evidence type="ECO:0000256" key="6">
    <source>
        <dbReference type="SAM" id="MobiDB-lite"/>
    </source>
</evidence>
<dbReference type="SUPFAM" id="SSF57716">
    <property type="entry name" value="Glucocorticoid receptor-like (DNA-binding domain)"/>
    <property type="match status" value="1"/>
</dbReference>
<evidence type="ECO:0000256" key="4">
    <source>
        <dbReference type="ARBA" id="ARBA00023125"/>
    </source>
</evidence>
<dbReference type="GO" id="GO:0008270">
    <property type="term" value="F:zinc ion binding"/>
    <property type="evidence" value="ECO:0007669"/>
    <property type="project" value="UniProtKB-KW"/>
</dbReference>
<keyword evidence="2 5" id="KW-0863">Zinc-finger</keyword>
<evidence type="ECO:0000256" key="1">
    <source>
        <dbReference type="ARBA" id="ARBA00022723"/>
    </source>
</evidence>